<sequence>MLREIDNFYLTKEEPVKGCLLALRDIILNYNSMLEPAWKYRLPCFMYGNHIFCYLWVDKKTQQPYIAIGKGRHIEHPELIQGNRTFVKLLMIDLQKDIPVETIYTIFDKAMKLYGGNI</sequence>
<dbReference type="Gene3D" id="3.90.1150.200">
    <property type="match status" value="1"/>
</dbReference>
<dbReference type="SUPFAM" id="SSF159888">
    <property type="entry name" value="YdhG-like"/>
    <property type="match status" value="1"/>
</dbReference>
<evidence type="ECO:0000313" key="2">
    <source>
        <dbReference type="EMBL" id="MDN5215492.1"/>
    </source>
</evidence>
<reference evidence="2" key="1">
    <citation type="submission" date="2023-06" db="EMBL/GenBank/DDBJ databases">
        <title>Genomic of Agaribacillus aureum.</title>
        <authorList>
            <person name="Wang G."/>
        </authorList>
    </citation>
    <scope>NUCLEOTIDE SEQUENCE</scope>
    <source>
        <strain evidence="2">BMA12</strain>
    </source>
</reference>
<dbReference type="InterPro" id="IPR014922">
    <property type="entry name" value="YdhG-like"/>
</dbReference>
<accession>A0ABT8LEU7</accession>
<feature type="domain" description="YdhG-like" evidence="1">
    <location>
        <begin position="18"/>
        <end position="111"/>
    </location>
</feature>
<name>A0ABT8LEU7_9BACT</name>
<protein>
    <submittedName>
        <fullName evidence="2">DUF1801 domain-containing protein</fullName>
    </submittedName>
</protein>
<evidence type="ECO:0000259" key="1">
    <source>
        <dbReference type="Pfam" id="PF08818"/>
    </source>
</evidence>
<comment type="caution">
    <text evidence="2">The sequence shown here is derived from an EMBL/GenBank/DDBJ whole genome shotgun (WGS) entry which is preliminary data.</text>
</comment>
<keyword evidence="3" id="KW-1185">Reference proteome</keyword>
<proteinExistence type="predicted"/>
<organism evidence="2 3">
    <name type="scientific">Agaribacillus aureus</name>
    <dbReference type="NCBI Taxonomy" id="3051825"/>
    <lineage>
        <taxon>Bacteria</taxon>
        <taxon>Pseudomonadati</taxon>
        <taxon>Bacteroidota</taxon>
        <taxon>Cytophagia</taxon>
        <taxon>Cytophagales</taxon>
        <taxon>Splendidivirgaceae</taxon>
        <taxon>Agaribacillus</taxon>
    </lineage>
</organism>
<dbReference type="EMBL" id="JAUJEB010000006">
    <property type="protein sequence ID" value="MDN5215492.1"/>
    <property type="molecule type" value="Genomic_DNA"/>
</dbReference>
<dbReference type="RefSeq" id="WP_346760822.1">
    <property type="nucleotide sequence ID" value="NZ_JAUJEB010000006.1"/>
</dbReference>
<evidence type="ECO:0000313" key="3">
    <source>
        <dbReference type="Proteomes" id="UP001172083"/>
    </source>
</evidence>
<gene>
    <name evidence="2" type="ORF">QQ020_25660</name>
</gene>
<dbReference type="Pfam" id="PF08818">
    <property type="entry name" value="DUF1801"/>
    <property type="match status" value="1"/>
</dbReference>
<dbReference type="Proteomes" id="UP001172083">
    <property type="component" value="Unassembled WGS sequence"/>
</dbReference>